<comment type="caution">
    <text evidence="1">The sequence shown here is derived from an EMBL/GenBank/DDBJ whole genome shotgun (WGS) entry which is preliminary data.</text>
</comment>
<accession>A0A369UGY1</accession>
<proteinExistence type="predicted"/>
<protein>
    <submittedName>
        <fullName evidence="1">Uncharacterized protein</fullName>
    </submittedName>
</protein>
<dbReference type="Proteomes" id="UP000253782">
    <property type="component" value="Unassembled WGS sequence"/>
</dbReference>
<sequence>MQRSTGILPCECVRLGRAFRQGFLPWRKVAGIHACHPAGLVVQASPLQRGPEEQRASCAHSGATASSRRYMKRTLHSPLPCLQGRVGEGFDLAARLHPLPASPCKQGEGQKQCAQPLTLALDLAFDLDLGS</sequence>
<reference evidence="1 2" key="1">
    <citation type="submission" date="2018-07" db="EMBL/GenBank/DDBJ databases">
        <title>Dyella tabacisoli L4-6T, whole genome shotgun sequence.</title>
        <authorList>
            <person name="Zhou X.-K."/>
            <person name="Li W.-J."/>
            <person name="Duan Y.-Q."/>
        </authorList>
    </citation>
    <scope>NUCLEOTIDE SEQUENCE [LARGE SCALE GENOMIC DNA]</scope>
    <source>
        <strain evidence="1 2">L4-6</strain>
    </source>
</reference>
<gene>
    <name evidence="1" type="ORF">DVJ77_20230</name>
</gene>
<evidence type="ECO:0000313" key="1">
    <source>
        <dbReference type="EMBL" id="RDD79796.1"/>
    </source>
</evidence>
<name>A0A369UGY1_9GAMM</name>
<dbReference type="EMBL" id="QQAH01000024">
    <property type="protein sequence ID" value="RDD79796.1"/>
    <property type="molecule type" value="Genomic_DNA"/>
</dbReference>
<keyword evidence="2" id="KW-1185">Reference proteome</keyword>
<organism evidence="1 2">
    <name type="scientific">Dyella tabacisoli</name>
    <dbReference type="NCBI Taxonomy" id="2282381"/>
    <lineage>
        <taxon>Bacteria</taxon>
        <taxon>Pseudomonadati</taxon>
        <taxon>Pseudomonadota</taxon>
        <taxon>Gammaproteobacteria</taxon>
        <taxon>Lysobacterales</taxon>
        <taxon>Rhodanobacteraceae</taxon>
        <taxon>Dyella</taxon>
    </lineage>
</organism>
<evidence type="ECO:0000313" key="2">
    <source>
        <dbReference type="Proteomes" id="UP000253782"/>
    </source>
</evidence>
<dbReference type="AlphaFoldDB" id="A0A369UGY1"/>